<dbReference type="AlphaFoldDB" id="A0A7Z7FDY8"/>
<evidence type="ECO:0000313" key="1">
    <source>
        <dbReference type="EMBL" id="SDG39592.1"/>
    </source>
</evidence>
<dbReference type="EMBL" id="FNCA01000016">
    <property type="protein sequence ID" value="SDG39592.1"/>
    <property type="molecule type" value="Genomic_DNA"/>
</dbReference>
<dbReference type="OrthoDB" id="198036at2157"/>
<organism evidence="1 2">
    <name type="scientific">Methanolobus vulcani</name>
    <dbReference type="NCBI Taxonomy" id="38026"/>
    <lineage>
        <taxon>Archaea</taxon>
        <taxon>Methanobacteriati</taxon>
        <taxon>Methanobacteriota</taxon>
        <taxon>Stenosarchaea group</taxon>
        <taxon>Methanomicrobia</taxon>
        <taxon>Methanosarcinales</taxon>
        <taxon>Methanosarcinaceae</taxon>
        <taxon>Methanolobus</taxon>
    </lineage>
</organism>
<dbReference type="RefSeq" id="WP_091711139.1">
    <property type="nucleotide sequence ID" value="NZ_FNCA01000016.1"/>
</dbReference>
<dbReference type="Proteomes" id="UP000199259">
    <property type="component" value="Unassembled WGS sequence"/>
</dbReference>
<reference evidence="1 2" key="1">
    <citation type="submission" date="2016-10" db="EMBL/GenBank/DDBJ databases">
        <authorList>
            <person name="Varghese N."/>
            <person name="Submissions S."/>
        </authorList>
    </citation>
    <scope>NUCLEOTIDE SEQUENCE [LARGE SCALE GENOMIC DNA]</scope>
    <source>
        <strain evidence="1 2">PL 12/M</strain>
    </source>
</reference>
<proteinExistence type="predicted"/>
<accession>A0A7Z7FDY8</accession>
<evidence type="ECO:0000313" key="2">
    <source>
        <dbReference type="Proteomes" id="UP000199259"/>
    </source>
</evidence>
<comment type="caution">
    <text evidence="1">The sequence shown here is derived from an EMBL/GenBank/DDBJ whole genome shotgun (WGS) entry which is preliminary data.</text>
</comment>
<protein>
    <recommendedName>
        <fullName evidence="3">Competence protein CoiA-like family protein</fullName>
    </recommendedName>
</protein>
<gene>
    <name evidence="1" type="ORF">SAMN04488589_2894</name>
</gene>
<name>A0A7Z7FDY8_9EURY</name>
<sequence length="455" mass="53796">MVQYVYAFDEKKNIVYIEDAIPQNPYFCITCGKEMYPRNQKEEPKREHHFVHHEEADHSGESSLHYNTKCFISKFLDAKCQEGSDFVLKLVCPKQQLNAEKCILYDAIPYGLYPKDCFNPNHTLMPFYKESSYSVLEGIDCVIPEKKIDNSYVPDVSLFQNNKLFRAIEVVYTHEDSEDKTKYYEDNCIDVIKVHVNKDSDFDELETCFNEGLYCNLIEIVINSGICKTITTNQMLVENINQRLFLKDLVFQKNAIEREIDSITIKLTKTKVEFRDLLWDIYSCIPVKSWYEGSFEFEGYFKFLVSNFDNNVIYQKNSLNHFDLEYQYLLLKFNPFRCLFDFVDSKEEEASSSQYALRLATSWAKKKYCSKKALLVILNDGEFNSLIRDYLYLQIDNELYGMLKKWFTHLNTFGWYHYLNSEEEILTIYGEYGLQNHKRTIAKLNSLTEWSSKYS</sequence>
<evidence type="ECO:0008006" key="3">
    <source>
        <dbReference type="Google" id="ProtNLM"/>
    </source>
</evidence>
<keyword evidence="2" id="KW-1185">Reference proteome</keyword>